<dbReference type="GO" id="GO:0005783">
    <property type="term" value="C:endoplasmic reticulum"/>
    <property type="evidence" value="ECO:0007669"/>
    <property type="project" value="TreeGrafter"/>
</dbReference>
<dbReference type="EMBL" id="RXIC02000025">
    <property type="protein sequence ID" value="KAB1205107.1"/>
    <property type="molecule type" value="Genomic_DNA"/>
</dbReference>
<dbReference type="SUPFAM" id="SSF47473">
    <property type="entry name" value="EF-hand"/>
    <property type="match status" value="1"/>
</dbReference>
<evidence type="ECO:0000313" key="5">
    <source>
        <dbReference type="EMBL" id="KAB1205107.1"/>
    </source>
</evidence>
<comment type="caution">
    <text evidence="5">The sequence shown here is derived from an EMBL/GenBank/DDBJ whole genome shotgun (WGS) entry which is preliminary data.</text>
</comment>
<evidence type="ECO:0000256" key="3">
    <source>
        <dbReference type="ARBA" id="ARBA00022837"/>
    </source>
</evidence>
<dbReference type="InterPro" id="IPR018247">
    <property type="entry name" value="EF_Hand_1_Ca_BS"/>
</dbReference>
<dbReference type="PANTHER" id="PTHR10827:SF98">
    <property type="entry name" value="45 KDA CALCIUM-BINDING PROTEIN"/>
    <property type="match status" value="1"/>
</dbReference>
<dbReference type="Proteomes" id="UP000516437">
    <property type="component" value="Chromosome 7"/>
</dbReference>
<dbReference type="AlphaFoldDB" id="A0A6A1UZN6"/>
<proteinExistence type="predicted"/>
<dbReference type="PROSITE" id="PS50222">
    <property type="entry name" value="EF_HAND_2"/>
    <property type="match status" value="1"/>
</dbReference>
<organism evidence="5 6">
    <name type="scientific">Morella rubra</name>
    <name type="common">Chinese bayberry</name>
    <dbReference type="NCBI Taxonomy" id="262757"/>
    <lineage>
        <taxon>Eukaryota</taxon>
        <taxon>Viridiplantae</taxon>
        <taxon>Streptophyta</taxon>
        <taxon>Embryophyta</taxon>
        <taxon>Tracheophyta</taxon>
        <taxon>Spermatophyta</taxon>
        <taxon>Magnoliopsida</taxon>
        <taxon>eudicotyledons</taxon>
        <taxon>Gunneridae</taxon>
        <taxon>Pentapetalae</taxon>
        <taxon>rosids</taxon>
        <taxon>fabids</taxon>
        <taxon>Fagales</taxon>
        <taxon>Myricaceae</taxon>
        <taxon>Morella</taxon>
    </lineage>
</organism>
<dbReference type="SMART" id="SM00054">
    <property type="entry name" value="EFh"/>
    <property type="match status" value="3"/>
</dbReference>
<keyword evidence="6" id="KW-1185">Reference proteome</keyword>
<keyword evidence="2" id="KW-0677">Repeat</keyword>
<accession>A0A6A1UZN6</accession>
<dbReference type="InterPro" id="IPR011992">
    <property type="entry name" value="EF-hand-dom_pair"/>
</dbReference>
<sequence length="204" mass="23374">MGHGEAGWWKELLENADADQNGSLSFDEFKDFLHPEDRDNKRVQEWLLKKKIQHMDLDGDGKLNFIEFYEQAYDVFKNYVGFETAGADLPTAEGKFAELDVNKDRFLAVEELKPIFHYLHPGELSHAKYYTGYLIQQFSCYSFTVASALPKLMIAKMGTYHLMRCSITSMFSIAQSIMKAMEIMTKTTTMNCEVGSPIFLFSAL</sequence>
<dbReference type="InterPro" id="IPR002048">
    <property type="entry name" value="EF_hand_dom"/>
</dbReference>
<evidence type="ECO:0000256" key="1">
    <source>
        <dbReference type="ARBA" id="ARBA00022723"/>
    </source>
</evidence>
<dbReference type="Pfam" id="PF13499">
    <property type="entry name" value="EF-hand_7"/>
    <property type="match status" value="1"/>
</dbReference>
<name>A0A6A1UZN6_9ROSI</name>
<dbReference type="GO" id="GO:0005509">
    <property type="term" value="F:calcium ion binding"/>
    <property type="evidence" value="ECO:0007669"/>
    <property type="project" value="InterPro"/>
</dbReference>
<dbReference type="PROSITE" id="PS00018">
    <property type="entry name" value="EF_HAND_1"/>
    <property type="match status" value="3"/>
</dbReference>
<evidence type="ECO:0000256" key="2">
    <source>
        <dbReference type="ARBA" id="ARBA00022737"/>
    </source>
</evidence>
<keyword evidence="1" id="KW-0479">Metal-binding</keyword>
<evidence type="ECO:0000313" key="6">
    <source>
        <dbReference type="Proteomes" id="UP000516437"/>
    </source>
</evidence>
<protein>
    <recommendedName>
        <fullName evidence="4">EF-hand domain-containing protein</fullName>
    </recommendedName>
</protein>
<dbReference type="OrthoDB" id="293868at2759"/>
<dbReference type="PANTHER" id="PTHR10827">
    <property type="entry name" value="RETICULOCALBIN"/>
    <property type="match status" value="1"/>
</dbReference>
<evidence type="ECO:0000259" key="4">
    <source>
        <dbReference type="PROSITE" id="PS50222"/>
    </source>
</evidence>
<feature type="domain" description="EF-hand" evidence="4">
    <location>
        <begin position="4"/>
        <end position="39"/>
    </location>
</feature>
<keyword evidence="3" id="KW-0106">Calcium</keyword>
<dbReference type="Gene3D" id="1.10.238.10">
    <property type="entry name" value="EF-hand"/>
    <property type="match status" value="1"/>
</dbReference>
<gene>
    <name evidence="5" type="ORF">CJ030_MR7G016751</name>
</gene>
<reference evidence="5 6" key="1">
    <citation type="journal article" date="2019" name="Plant Biotechnol. J.">
        <title>The red bayberry genome and genetic basis of sex determination.</title>
        <authorList>
            <person name="Jia H.M."/>
            <person name="Jia H.J."/>
            <person name="Cai Q.L."/>
            <person name="Wang Y."/>
            <person name="Zhao H.B."/>
            <person name="Yang W.F."/>
            <person name="Wang G.Y."/>
            <person name="Li Y.H."/>
            <person name="Zhan D.L."/>
            <person name="Shen Y.T."/>
            <person name="Niu Q.F."/>
            <person name="Chang L."/>
            <person name="Qiu J."/>
            <person name="Zhao L."/>
            <person name="Xie H.B."/>
            <person name="Fu W.Y."/>
            <person name="Jin J."/>
            <person name="Li X.W."/>
            <person name="Jiao Y."/>
            <person name="Zhou C.C."/>
            <person name="Tu T."/>
            <person name="Chai C.Y."/>
            <person name="Gao J.L."/>
            <person name="Fan L.J."/>
            <person name="van de Weg E."/>
            <person name="Wang J.Y."/>
            <person name="Gao Z.S."/>
        </authorList>
    </citation>
    <scope>NUCLEOTIDE SEQUENCE [LARGE SCALE GENOMIC DNA]</scope>
    <source>
        <tissue evidence="5">Leaves</tissue>
    </source>
</reference>